<evidence type="ECO:0000313" key="1">
    <source>
        <dbReference type="EMBL" id="GAA2687982.1"/>
    </source>
</evidence>
<proteinExistence type="predicted"/>
<comment type="caution">
    <text evidence="1">The sequence shown here is derived from an EMBL/GenBank/DDBJ whole genome shotgun (WGS) entry which is preliminary data.</text>
</comment>
<sequence>MLAGHRRVRIRHRPGRAFRRQQGRTAPDVLTAKTIRLGRASDTLDELAEQIRSIAAGYEELAGTASDAMVRRSNALRLTAAARANESVLDSFQVIGVDAYREVSASKWSLSRQIRDVLSARVMISEDRIRLGSGGLAQLPRKSSLQEALG</sequence>
<reference evidence="2" key="1">
    <citation type="journal article" date="2019" name="Int. J. Syst. Evol. Microbiol.">
        <title>The Global Catalogue of Microorganisms (GCM) 10K type strain sequencing project: providing services to taxonomists for standard genome sequencing and annotation.</title>
        <authorList>
            <consortium name="The Broad Institute Genomics Platform"/>
            <consortium name="The Broad Institute Genome Sequencing Center for Infectious Disease"/>
            <person name="Wu L."/>
            <person name="Ma J."/>
        </authorList>
    </citation>
    <scope>NUCLEOTIDE SEQUENCE [LARGE SCALE GENOMIC DNA]</scope>
    <source>
        <strain evidence="2">JCM 16374</strain>
    </source>
</reference>
<organism evidence="1 2">
    <name type="scientific">Streptomyces lunalinharesii</name>
    <dbReference type="NCBI Taxonomy" id="333384"/>
    <lineage>
        <taxon>Bacteria</taxon>
        <taxon>Bacillati</taxon>
        <taxon>Actinomycetota</taxon>
        <taxon>Actinomycetes</taxon>
        <taxon>Kitasatosporales</taxon>
        <taxon>Streptomycetaceae</taxon>
        <taxon>Streptomyces</taxon>
    </lineage>
</organism>
<evidence type="ECO:0000313" key="2">
    <source>
        <dbReference type="Proteomes" id="UP001500994"/>
    </source>
</evidence>
<keyword evidence="2" id="KW-1185">Reference proteome</keyword>
<name>A0ABP6FD39_9ACTN</name>
<accession>A0ABP6FD39</accession>
<dbReference type="Gene3D" id="1.20.140.10">
    <property type="entry name" value="Butyryl-CoA Dehydrogenase, subunit A, domain 3"/>
    <property type="match status" value="1"/>
</dbReference>
<gene>
    <name evidence="1" type="ORF">GCM10009864_72260</name>
</gene>
<dbReference type="RefSeq" id="WP_344583705.1">
    <property type="nucleotide sequence ID" value="NZ_BAAARK010000043.1"/>
</dbReference>
<protein>
    <submittedName>
        <fullName evidence="1">Uncharacterized protein</fullName>
    </submittedName>
</protein>
<dbReference type="Proteomes" id="UP001500994">
    <property type="component" value="Unassembled WGS sequence"/>
</dbReference>
<dbReference type="EMBL" id="BAAARK010000043">
    <property type="protein sequence ID" value="GAA2687982.1"/>
    <property type="molecule type" value="Genomic_DNA"/>
</dbReference>